<dbReference type="GO" id="GO:0005737">
    <property type="term" value="C:cytoplasm"/>
    <property type="evidence" value="ECO:0007669"/>
    <property type="project" value="UniProtKB-UniRule"/>
</dbReference>
<feature type="domain" description="SpoVT-AbrB" evidence="8">
    <location>
        <begin position="7"/>
        <end position="53"/>
    </location>
</feature>
<dbReference type="GO" id="GO:0000976">
    <property type="term" value="F:transcription cis-regulatory region binding"/>
    <property type="evidence" value="ECO:0007669"/>
    <property type="project" value="TreeGrafter"/>
</dbReference>
<dbReference type="AlphaFoldDB" id="A0A953L6E5"/>
<keyword evidence="3" id="KW-0677">Repeat</keyword>
<dbReference type="Proteomes" id="UP000753961">
    <property type="component" value="Unassembled WGS sequence"/>
</dbReference>
<organism evidence="9 10">
    <name type="scientific">Membranihabitans marinus</name>
    <dbReference type="NCBI Taxonomy" id="1227546"/>
    <lineage>
        <taxon>Bacteria</taxon>
        <taxon>Pseudomonadati</taxon>
        <taxon>Bacteroidota</taxon>
        <taxon>Saprospiria</taxon>
        <taxon>Saprospirales</taxon>
        <taxon>Saprospiraceae</taxon>
        <taxon>Membranihabitans</taxon>
    </lineage>
</organism>
<dbReference type="SUPFAM" id="SSF89447">
    <property type="entry name" value="AbrB/MazE/MraZ-like"/>
    <property type="match status" value="1"/>
</dbReference>
<protein>
    <recommendedName>
        <fullName evidence="1 7">Transcriptional regulator MraZ</fullName>
    </recommendedName>
</protein>
<evidence type="ECO:0000259" key="8">
    <source>
        <dbReference type="PROSITE" id="PS51740"/>
    </source>
</evidence>
<dbReference type="Gene3D" id="3.40.1550.20">
    <property type="entry name" value="Transcriptional regulator MraZ domain"/>
    <property type="match status" value="1"/>
</dbReference>
<dbReference type="InterPro" id="IPR038619">
    <property type="entry name" value="MraZ_sf"/>
</dbReference>
<dbReference type="CDD" id="cd16321">
    <property type="entry name" value="MraZ_C"/>
    <property type="match status" value="1"/>
</dbReference>
<evidence type="ECO:0000256" key="6">
    <source>
        <dbReference type="ARBA" id="ARBA00023163"/>
    </source>
</evidence>
<evidence type="ECO:0000256" key="5">
    <source>
        <dbReference type="ARBA" id="ARBA00023125"/>
    </source>
</evidence>
<dbReference type="GO" id="GO:0003700">
    <property type="term" value="F:DNA-binding transcription factor activity"/>
    <property type="evidence" value="ECO:0007669"/>
    <property type="project" value="UniProtKB-UniRule"/>
</dbReference>
<evidence type="ECO:0000256" key="2">
    <source>
        <dbReference type="ARBA" id="ARBA00022490"/>
    </source>
</evidence>
<dbReference type="GO" id="GO:0009295">
    <property type="term" value="C:nucleoid"/>
    <property type="evidence" value="ECO:0007669"/>
    <property type="project" value="UniProtKB-SubCell"/>
</dbReference>
<keyword evidence="6 7" id="KW-0804">Transcription</keyword>
<dbReference type="PANTHER" id="PTHR34701:SF1">
    <property type="entry name" value="TRANSCRIPTIONAL REGULATOR MRAZ"/>
    <property type="match status" value="1"/>
</dbReference>
<dbReference type="InterPro" id="IPR035642">
    <property type="entry name" value="MraZ_N"/>
</dbReference>
<dbReference type="PROSITE" id="PS51740">
    <property type="entry name" value="SPOVT_ABRB"/>
    <property type="match status" value="1"/>
</dbReference>
<dbReference type="NCBIfam" id="TIGR00242">
    <property type="entry name" value="division/cell wall cluster transcriptional repressor MraZ"/>
    <property type="match status" value="1"/>
</dbReference>
<reference evidence="9" key="1">
    <citation type="submission" date="2021-06" db="EMBL/GenBank/DDBJ databases">
        <title>44 bacteria genomes isolated from Dapeng, Shenzhen.</title>
        <authorList>
            <person name="Zheng W."/>
            <person name="Yu S."/>
            <person name="Huang Y."/>
        </authorList>
    </citation>
    <scope>NUCLEOTIDE SEQUENCE</scope>
    <source>
        <strain evidence="9">DP5N28-2</strain>
    </source>
</reference>
<dbReference type="InterPro" id="IPR037914">
    <property type="entry name" value="SpoVT-AbrB_sf"/>
</dbReference>
<comment type="similarity">
    <text evidence="7">Belongs to the MraZ family.</text>
</comment>
<keyword evidence="2 7" id="KW-0963">Cytoplasm</keyword>
<dbReference type="InterPro" id="IPR003444">
    <property type="entry name" value="MraZ"/>
</dbReference>
<evidence type="ECO:0000256" key="7">
    <source>
        <dbReference type="HAMAP-Rule" id="MF_01008"/>
    </source>
</evidence>
<dbReference type="HAMAP" id="MF_01008">
    <property type="entry name" value="MraZ"/>
    <property type="match status" value="1"/>
</dbReference>
<sequence>MVQLYGEYECRLDGKGRLKMPAQLLKQLGGLSPSTFFVNRGFEKCIMMYPEKVWDKIVEGINDLNVYRQKDRNFIRYFFRGVNSVTTDSADRVLIGKNLLQYADIQKDAVLFAYLDRIEVWDKEIYYGMLDAEPDEFSQLAEQVLGGAGPDESEQE</sequence>
<evidence type="ECO:0000256" key="3">
    <source>
        <dbReference type="ARBA" id="ARBA00022737"/>
    </source>
</evidence>
<dbReference type="GO" id="GO:2000143">
    <property type="term" value="P:negative regulation of DNA-templated transcription initiation"/>
    <property type="evidence" value="ECO:0007669"/>
    <property type="project" value="TreeGrafter"/>
</dbReference>
<keyword evidence="5 7" id="KW-0238">DNA-binding</keyword>
<dbReference type="InterPro" id="IPR020603">
    <property type="entry name" value="MraZ_dom"/>
</dbReference>
<evidence type="ECO:0000313" key="10">
    <source>
        <dbReference type="Proteomes" id="UP000753961"/>
    </source>
</evidence>
<keyword evidence="10" id="KW-1185">Reference proteome</keyword>
<keyword evidence="4 7" id="KW-0805">Transcription regulation</keyword>
<comment type="subunit">
    <text evidence="7">Forms oligomers.</text>
</comment>
<dbReference type="Pfam" id="PF02381">
    <property type="entry name" value="MraZ"/>
    <property type="match status" value="2"/>
</dbReference>
<gene>
    <name evidence="7 9" type="primary">mraZ</name>
    <name evidence="9" type="ORF">KUV50_05355</name>
</gene>
<dbReference type="InterPro" id="IPR007159">
    <property type="entry name" value="SpoVT-AbrB_dom"/>
</dbReference>
<dbReference type="RefSeq" id="WP_222579071.1">
    <property type="nucleotide sequence ID" value="NZ_JAHVHU010000005.1"/>
</dbReference>
<evidence type="ECO:0000313" key="9">
    <source>
        <dbReference type="EMBL" id="MBY5957552.1"/>
    </source>
</evidence>
<dbReference type="EMBL" id="JAHVHU010000005">
    <property type="protein sequence ID" value="MBY5957552.1"/>
    <property type="molecule type" value="Genomic_DNA"/>
</dbReference>
<comment type="subcellular location">
    <subcellularLocation>
        <location evidence="7">Cytoplasm</location>
        <location evidence="7">Nucleoid</location>
    </subcellularLocation>
</comment>
<dbReference type="PANTHER" id="PTHR34701">
    <property type="entry name" value="TRANSCRIPTIONAL REGULATOR MRAZ"/>
    <property type="match status" value="1"/>
</dbReference>
<accession>A0A953L6E5</accession>
<dbReference type="CDD" id="cd16320">
    <property type="entry name" value="MraZ_N"/>
    <property type="match status" value="1"/>
</dbReference>
<comment type="caution">
    <text evidence="9">The sequence shown here is derived from an EMBL/GenBank/DDBJ whole genome shotgun (WGS) entry which is preliminary data.</text>
</comment>
<evidence type="ECO:0000256" key="1">
    <source>
        <dbReference type="ARBA" id="ARBA00013860"/>
    </source>
</evidence>
<name>A0A953L6E5_9BACT</name>
<proteinExistence type="inferred from homology"/>
<evidence type="ECO:0000256" key="4">
    <source>
        <dbReference type="ARBA" id="ARBA00023015"/>
    </source>
</evidence>
<dbReference type="InterPro" id="IPR035644">
    <property type="entry name" value="MraZ_C"/>
</dbReference>